<dbReference type="PROSITE" id="PS00383">
    <property type="entry name" value="TYR_PHOSPHATASE_1"/>
    <property type="match status" value="1"/>
</dbReference>
<dbReference type="InterPro" id="IPR000242">
    <property type="entry name" value="PTP_cat"/>
</dbReference>
<dbReference type="EnsemblMetazoa" id="BGLB023974-RA">
    <property type="protein sequence ID" value="BGLB023974-PA"/>
    <property type="gene ID" value="BGLB023974"/>
</dbReference>
<dbReference type="PANTHER" id="PTHR19134:SF562">
    <property type="entry name" value="PROTEIN-TYROSINE-PHOSPHATASE"/>
    <property type="match status" value="1"/>
</dbReference>
<reference evidence="7" key="1">
    <citation type="submission" date="2020-05" db="UniProtKB">
        <authorList>
            <consortium name="EnsemblMetazoa"/>
        </authorList>
    </citation>
    <scope>IDENTIFICATION</scope>
    <source>
        <strain evidence="7">BB02</strain>
    </source>
</reference>
<dbReference type="STRING" id="6526.A0A2C9KVN7"/>
<organism evidence="7 8">
    <name type="scientific">Biomphalaria glabrata</name>
    <name type="common">Bloodfluke planorb</name>
    <name type="synonym">Freshwater snail</name>
    <dbReference type="NCBI Taxonomy" id="6526"/>
    <lineage>
        <taxon>Eukaryota</taxon>
        <taxon>Metazoa</taxon>
        <taxon>Spiralia</taxon>
        <taxon>Lophotrochozoa</taxon>
        <taxon>Mollusca</taxon>
        <taxon>Gastropoda</taxon>
        <taxon>Heterobranchia</taxon>
        <taxon>Euthyneura</taxon>
        <taxon>Panpulmonata</taxon>
        <taxon>Hygrophila</taxon>
        <taxon>Lymnaeoidea</taxon>
        <taxon>Planorbidae</taxon>
        <taxon>Biomphalaria</taxon>
    </lineage>
</organism>
<evidence type="ECO:0000256" key="1">
    <source>
        <dbReference type="ARBA" id="ARBA00009580"/>
    </source>
</evidence>
<dbReference type="FunFam" id="3.90.190.10:FF:000185">
    <property type="entry name" value="Predicted protein"/>
    <property type="match status" value="1"/>
</dbReference>
<dbReference type="SMART" id="SM00404">
    <property type="entry name" value="PTPc_motif"/>
    <property type="match status" value="1"/>
</dbReference>
<evidence type="ECO:0000259" key="5">
    <source>
        <dbReference type="PROSITE" id="PS50055"/>
    </source>
</evidence>
<evidence type="ECO:0000313" key="7">
    <source>
        <dbReference type="EnsemblMetazoa" id="BGLB023974-PA"/>
    </source>
</evidence>
<evidence type="ECO:0000256" key="3">
    <source>
        <dbReference type="ARBA" id="ARBA00022801"/>
    </source>
</evidence>
<dbReference type="InterPro" id="IPR029021">
    <property type="entry name" value="Prot-tyrosine_phosphatase-like"/>
</dbReference>
<sequence>PNKTILNDFVRMLWEQNVEKVVMLTNLTEEGKMKCEQYWPNEGKLFYGDIKMKLISTETFSDFTVRHLEMNKKNEGTHLLKQYHFHAWPDKGVPEAPWSLLHFVQRISSHISSHYVVVHCSAGVGRTGTYIAIHNVLRQARETGKLEFFKTVTKLREDRILMVQTALQYEFLHKAVQAALLTVDRTVRIDDLRNKMERNVLGLAGIDAEFKVKYIARIFCLQKSSTVPGNGNRTIANYIPTEPSKVFKTELFEITSHSYKQTLLWDEQKLTVCHVDQTKQVKHEVLHIRAGITDLNTKKWVQLIKHLQGFNVSGGKVAFLCRNGASFSGLACALCLMIEKLDTESCVNIPVIVGSLKFIRPEVIATVVST</sequence>
<evidence type="ECO:0000259" key="6">
    <source>
        <dbReference type="PROSITE" id="PS50056"/>
    </source>
</evidence>
<proteinExistence type="inferred from homology"/>
<dbReference type="PROSITE" id="PS50055">
    <property type="entry name" value="TYR_PHOSPHATASE_PTP"/>
    <property type="match status" value="1"/>
</dbReference>
<dbReference type="AlphaFoldDB" id="A0A2C9KVN7"/>
<feature type="domain" description="Tyrosine specific protein phosphatases" evidence="6">
    <location>
        <begin position="298"/>
        <end position="366"/>
    </location>
</feature>
<feature type="domain" description="Tyrosine-protein phosphatase" evidence="5">
    <location>
        <begin position="1"/>
        <end position="179"/>
    </location>
</feature>
<dbReference type="VEuPathDB" id="VectorBase:BGLB023974"/>
<evidence type="ECO:0000313" key="8">
    <source>
        <dbReference type="Proteomes" id="UP000076420"/>
    </source>
</evidence>
<dbReference type="KEGG" id="bgt:106057775"/>
<dbReference type="Proteomes" id="UP000076420">
    <property type="component" value="Unassembled WGS sequence"/>
</dbReference>
<dbReference type="InterPro" id="IPR016130">
    <property type="entry name" value="Tyr_Pase_AS"/>
</dbReference>
<dbReference type="InterPro" id="IPR003595">
    <property type="entry name" value="Tyr_Pase_cat"/>
</dbReference>
<evidence type="ECO:0000256" key="2">
    <source>
        <dbReference type="ARBA" id="ARBA00013064"/>
    </source>
</evidence>
<dbReference type="OrthoDB" id="6048036at2759"/>
<evidence type="ECO:0000256" key="4">
    <source>
        <dbReference type="ARBA" id="ARBA00022912"/>
    </source>
</evidence>
<comment type="similarity">
    <text evidence="1">Belongs to the protein-tyrosine phosphatase family.</text>
</comment>
<name>A0A2C9KVN7_BIOGL</name>
<dbReference type="VEuPathDB" id="VectorBase:BGLAX_030563"/>
<dbReference type="InterPro" id="IPR000387">
    <property type="entry name" value="Tyr_Pase_dom"/>
</dbReference>
<dbReference type="EC" id="3.1.3.48" evidence="2"/>
<dbReference type="Gene3D" id="3.90.190.10">
    <property type="entry name" value="Protein tyrosine phosphatase superfamily"/>
    <property type="match status" value="2"/>
</dbReference>
<dbReference type="SUPFAM" id="SSF52799">
    <property type="entry name" value="(Phosphotyrosine protein) phosphatases II"/>
    <property type="match status" value="2"/>
</dbReference>
<dbReference type="InterPro" id="IPR050348">
    <property type="entry name" value="Protein-Tyr_Phosphatase"/>
</dbReference>
<protein>
    <recommendedName>
        <fullName evidence="2">protein-tyrosine-phosphatase</fullName>
        <ecNumber evidence="2">3.1.3.48</ecNumber>
    </recommendedName>
</protein>
<dbReference type="GO" id="GO:0004725">
    <property type="term" value="F:protein tyrosine phosphatase activity"/>
    <property type="evidence" value="ECO:0007669"/>
    <property type="project" value="UniProtKB-EC"/>
</dbReference>
<dbReference type="PROSITE" id="PS50056">
    <property type="entry name" value="TYR_PHOSPHATASE_2"/>
    <property type="match status" value="2"/>
</dbReference>
<dbReference type="Pfam" id="PF00102">
    <property type="entry name" value="Y_phosphatase"/>
    <property type="match status" value="2"/>
</dbReference>
<dbReference type="SMART" id="SM00194">
    <property type="entry name" value="PTPc"/>
    <property type="match status" value="1"/>
</dbReference>
<accession>A0A2C9KVN7</accession>
<gene>
    <name evidence="7" type="primary">106057775</name>
</gene>
<dbReference type="PANTHER" id="PTHR19134">
    <property type="entry name" value="RECEPTOR-TYPE TYROSINE-PROTEIN PHOSPHATASE"/>
    <property type="match status" value="1"/>
</dbReference>
<dbReference type="PRINTS" id="PR00700">
    <property type="entry name" value="PRTYPHPHTASE"/>
</dbReference>
<keyword evidence="3" id="KW-0378">Hydrolase</keyword>
<feature type="domain" description="Tyrosine specific protein phosphatases" evidence="6">
    <location>
        <begin position="101"/>
        <end position="170"/>
    </location>
</feature>
<keyword evidence="4" id="KW-0904">Protein phosphatase</keyword>